<comment type="caution">
    <text evidence="1">The sequence shown here is derived from an EMBL/GenBank/DDBJ whole genome shotgun (WGS) entry which is preliminary data.</text>
</comment>
<reference evidence="1" key="1">
    <citation type="submission" date="2022-06" db="EMBL/GenBank/DDBJ databases">
        <title>Fusarium solani species complex genomes reveal bases of compartmentalisation and animal pathogenesis.</title>
        <authorList>
            <person name="Tsai I.J."/>
        </authorList>
    </citation>
    <scope>NUCLEOTIDE SEQUENCE</scope>
    <source>
        <strain evidence="1">Fu6.1</strain>
    </source>
</reference>
<name>A0ACC0QPE5_9HYPO</name>
<accession>A0ACC0QPE5</accession>
<sequence>MSSKIYRIGVDVGGTNTDCIILDPSKSKELERGIICSAKASTTPDVTSGIKSAIAKALEQGNIPRDAVAAVMIGTTHFVNAVVQADSHNLRKVAVLRLCGPYTREVPSFCDFPPALARIMNGYTAYLDGGLEIDGRDITPLSEKQIRNECAKIRELGISDIVLVGVFSPLDTTGRQEEKAKAIILEEIPGADVVLSRDIGNIGFLERENASILNASIIKFARKTIAGFVAAMQSLGLSSCPLLLTQNDGTLIDTETAKRCPIRTFSSGPTNSMSGASYLADLVSESKGRQVIVADIGGTTTDLCALLPSGFPREAGAWVEVGGVRCAFPMPEVLCLGLGGGTKVLQNPDGGVTVGPESVGHRLLSEALVFGGTTLTATDVAVAEGKVNIGDAALVSHLKGTDTIQKGRQEIKQILERGVDSMKLSAEDAVLVLVGGGSIVQMDEVKGVAKIIRPPHFDCANAVGAAIAKVSGQIDTIEILEGRDEQEIIESTKQKASEAAIEAGADRDTVKIVSLENLPLEYSAVKATRLIIKAAGMLRVDALLQATAEEPNGVFEPPTNGHKPEVEQKSDDYATSASALIKISEYKPEVTSDGTWLVSEVDCEFLATGCSVVACGGGGPGYNCYLAARAALRQGKKMRVVDISTMPDDTLVFGTSTYGAPAVVSERLPSGTEAIDAIDGVLPYFGIDKPGAVIADEIGGMNGLRPLLTSIHYDVPTIDGDYMGRAYPRIYHSTTYVNGLSIVPCAQADGMGNTVAVSKCEDPIRLEKLQRKAALELGLLSQMSQSGMRVGDLKKYAVLGSTSLAWHIGRAIYQARQEKTSIVDAIVGTFEERFDEANGCQLRAHPCGRHLYTGKIIDVRRFVSGGGYTEGSVRLRAIGAEEREVGETVCTETRDMVLPFQNEYLYAALQDGKQEEVICTVPDLISLIGMDGYALGTQDIKYGLRVNVMAFVGHPHWYTERGLELGGPKDFGYKDMRNVSVAPKYYDPPRVTDMFRPR</sequence>
<evidence type="ECO:0000313" key="2">
    <source>
        <dbReference type="Proteomes" id="UP001065298"/>
    </source>
</evidence>
<dbReference type="Proteomes" id="UP001065298">
    <property type="component" value="Chromosome 8"/>
</dbReference>
<organism evidence="1 2">
    <name type="scientific">Fusarium keratoplasticum</name>
    <dbReference type="NCBI Taxonomy" id="1328300"/>
    <lineage>
        <taxon>Eukaryota</taxon>
        <taxon>Fungi</taxon>
        <taxon>Dikarya</taxon>
        <taxon>Ascomycota</taxon>
        <taxon>Pezizomycotina</taxon>
        <taxon>Sordariomycetes</taxon>
        <taxon>Hypocreomycetidae</taxon>
        <taxon>Hypocreales</taxon>
        <taxon>Nectriaceae</taxon>
        <taxon>Fusarium</taxon>
        <taxon>Fusarium solani species complex</taxon>
    </lineage>
</organism>
<proteinExistence type="predicted"/>
<keyword evidence="2" id="KW-1185">Reference proteome</keyword>
<gene>
    <name evidence="1" type="ORF">NCS57_00982900</name>
</gene>
<dbReference type="EMBL" id="CM046510">
    <property type="protein sequence ID" value="KAI8660065.1"/>
    <property type="molecule type" value="Genomic_DNA"/>
</dbReference>
<evidence type="ECO:0000313" key="1">
    <source>
        <dbReference type="EMBL" id="KAI8660065.1"/>
    </source>
</evidence>
<protein>
    <submittedName>
        <fullName evidence="1">Uncharacterized protein</fullName>
    </submittedName>
</protein>